<dbReference type="InterPro" id="IPR037119">
    <property type="entry name" value="Haem_oxidase_HugZ-like_sf"/>
</dbReference>
<sequence>MPDTENAPTPAERVRTLLANASSVVLDIPGVDLTARPGLPPLVDCAVLPDGALAVLVETDSPLHRIAAIAALTRRAAQSEAPPHGRHAAREDAWQDEPAAELEAVDVAPVALPHRIRGRALAQGRLTLPAPGEPFDTLFPRVSPAGRTQLRLELDHLAVDDLRGFDCCIDLAAFTAAAADPVAAEEAGLLQHLDAAHADQLDDLGRRAVGSGAAATSWAGREPVRVRPVALDRYGLRVRMIGADGNAELMDARFDFPRPLDGPEQLPEAMHRLFAQVRNSG</sequence>
<evidence type="ECO:0000313" key="3">
    <source>
        <dbReference type="Proteomes" id="UP001206483"/>
    </source>
</evidence>
<accession>A0ABT1J4P9</accession>
<dbReference type="Pfam" id="PF10615">
    <property type="entry name" value="DUF2470"/>
    <property type="match status" value="1"/>
</dbReference>
<dbReference type="InterPro" id="IPR019595">
    <property type="entry name" value="DUF2470"/>
</dbReference>
<feature type="domain" description="DUF2470" evidence="1">
    <location>
        <begin position="187"/>
        <end position="271"/>
    </location>
</feature>
<gene>
    <name evidence="2" type="ORF">FHR36_005578</name>
</gene>
<dbReference type="EMBL" id="JAMZDX010000005">
    <property type="protein sequence ID" value="MCP2312412.1"/>
    <property type="molecule type" value="Genomic_DNA"/>
</dbReference>
<dbReference type="Proteomes" id="UP001206483">
    <property type="component" value="Unassembled WGS sequence"/>
</dbReference>
<name>A0ABT1J4P9_9ACTN</name>
<dbReference type="RefSeq" id="WP_253801448.1">
    <property type="nucleotide sequence ID" value="NZ_BAAAUB010000045.1"/>
</dbReference>
<protein>
    <recommendedName>
        <fullName evidence="1">DUF2470 domain-containing protein</fullName>
    </recommendedName>
</protein>
<evidence type="ECO:0000313" key="2">
    <source>
        <dbReference type="EMBL" id="MCP2312412.1"/>
    </source>
</evidence>
<evidence type="ECO:0000259" key="1">
    <source>
        <dbReference type="Pfam" id="PF10615"/>
    </source>
</evidence>
<proteinExistence type="predicted"/>
<dbReference type="Gene3D" id="3.20.180.10">
    <property type="entry name" value="PNP-oxidase-like"/>
    <property type="match status" value="1"/>
</dbReference>
<reference evidence="2 3" key="1">
    <citation type="submission" date="2022-06" db="EMBL/GenBank/DDBJ databases">
        <title>Sequencing the genomes of 1000 actinobacteria strains.</title>
        <authorList>
            <person name="Klenk H.-P."/>
        </authorList>
    </citation>
    <scope>NUCLEOTIDE SEQUENCE [LARGE SCALE GENOMIC DNA]</scope>
    <source>
        <strain evidence="2 3">DSM 41656</strain>
    </source>
</reference>
<keyword evidence="3" id="KW-1185">Reference proteome</keyword>
<organism evidence="2 3">
    <name type="scientific">Kitasatospora paracochleata</name>
    <dbReference type="NCBI Taxonomy" id="58354"/>
    <lineage>
        <taxon>Bacteria</taxon>
        <taxon>Bacillati</taxon>
        <taxon>Actinomycetota</taxon>
        <taxon>Actinomycetes</taxon>
        <taxon>Kitasatosporales</taxon>
        <taxon>Streptomycetaceae</taxon>
        <taxon>Kitasatospora</taxon>
    </lineage>
</organism>
<comment type="caution">
    <text evidence="2">The sequence shown here is derived from an EMBL/GenBank/DDBJ whole genome shotgun (WGS) entry which is preliminary data.</text>
</comment>
<dbReference type="SUPFAM" id="SSF50475">
    <property type="entry name" value="FMN-binding split barrel"/>
    <property type="match status" value="1"/>
</dbReference>